<proteinExistence type="inferred from homology"/>
<dbReference type="InterPro" id="IPR050287">
    <property type="entry name" value="MTA/SAH_deaminase"/>
</dbReference>
<dbReference type="Proteomes" id="UP000291301">
    <property type="component" value="Unassembled WGS sequence"/>
</dbReference>
<sequence length="469" mass="51163">MTVRLEVDRWFPQPGRRSGARDLSLEIDGSEVAATSGSGGTGLLAMLAPVNAHDHGYGVRTLDFGCVDDALEPWIASLRLRPATDPYMEALVAFGRMLQSGCCATMHCHNSLHAERLFEEAKAVVRAARESGIRLALSCPLLDSSPWIYGDVEELRGLASAAEWKRISGLLPDYRPVGDQIAAVEEVARKHHGTGVDVQFGPIGPQWASNAMLEQIADASHASGRRIHMHLLESPRQRHWLDRRFPDGVVRHLDSIGFLSPRLAVAHGVQLRPDECDLLAERGVTVVTNPSANLRLRSGIAPLEALRRSGVNVAVGLDGTGFDDDQDIWREARLASLLHGGKEIDPAVTPAELFDAMTTNGAAVVNHPTGGDVVTVDYAEMTRDALFDDVDELTMILTRMTKSFVRDLVIAGKHVVSNGRIASFDFDAARGELLAQAKSALPELEKQRGNADLLAGLIRRYYRERFPQG</sequence>
<dbReference type="InterPro" id="IPR006680">
    <property type="entry name" value="Amidohydro-rel"/>
</dbReference>
<organism evidence="4 5">
    <name type="scientific">Oricola cellulosilytica</name>
    <dbReference type="NCBI Taxonomy" id="1429082"/>
    <lineage>
        <taxon>Bacteria</taxon>
        <taxon>Pseudomonadati</taxon>
        <taxon>Pseudomonadota</taxon>
        <taxon>Alphaproteobacteria</taxon>
        <taxon>Hyphomicrobiales</taxon>
        <taxon>Ahrensiaceae</taxon>
        <taxon>Oricola</taxon>
    </lineage>
</organism>
<comment type="similarity">
    <text evidence="1">Belongs to the metallo-dependent hydrolases superfamily. ATZ/TRZ family.</text>
</comment>
<dbReference type="EMBL" id="SJST01000002">
    <property type="protein sequence ID" value="TCD15393.1"/>
    <property type="molecule type" value="Genomic_DNA"/>
</dbReference>
<dbReference type="Gene3D" id="3.20.20.140">
    <property type="entry name" value="Metal-dependent hydrolases"/>
    <property type="match status" value="1"/>
</dbReference>
<evidence type="ECO:0000313" key="5">
    <source>
        <dbReference type="Proteomes" id="UP000291301"/>
    </source>
</evidence>
<reference evidence="4 5" key="1">
    <citation type="journal article" date="2015" name="Antonie Van Leeuwenhoek">
        <title>Oricola cellulosilytica gen. nov., sp. nov., a cellulose-degrading bacterium of the family Phyllobacteriaceae isolated from surface seashore water, and emended descriptions of Mesorhizobium loti and Phyllobacterium myrsinacearum.</title>
        <authorList>
            <person name="Hameed A."/>
            <person name="Shahina M."/>
            <person name="Lai W.A."/>
            <person name="Lin S.Y."/>
            <person name="Young L.S."/>
            <person name="Liu Y.C."/>
            <person name="Hsu Y.H."/>
            <person name="Young C.C."/>
        </authorList>
    </citation>
    <scope>NUCLEOTIDE SEQUENCE [LARGE SCALE GENOMIC DNA]</scope>
    <source>
        <strain evidence="4 5">KCTC 52183</strain>
    </source>
</reference>
<gene>
    <name evidence="4" type="ORF">E0D97_07645</name>
</gene>
<dbReference type="AlphaFoldDB" id="A0A4R0PF29"/>
<keyword evidence="2 4" id="KW-0378">Hydrolase</keyword>
<protein>
    <submittedName>
        <fullName evidence="4">Amidohydrolase</fullName>
    </submittedName>
</protein>
<evidence type="ECO:0000313" key="4">
    <source>
        <dbReference type="EMBL" id="TCD15393.1"/>
    </source>
</evidence>
<dbReference type="Pfam" id="PF01979">
    <property type="entry name" value="Amidohydro_1"/>
    <property type="match status" value="1"/>
</dbReference>
<dbReference type="PANTHER" id="PTHR43794">
    <property type="entry name" value="AMINOHYDROLASE SSNA-RELATED"/>
    <property type="match status" value="1"/>
</dbReference>
<evidence type="ECO:0000259" key="3">
    <source>
        <dbReference type="Pfam" id="PF01979"/>
    </source>
</evidence>
<dbReference type="PANTHER" id="PTHR43794:SF11">
    <property type="entry name" value="AMIDOHYDROLASE-RELATED DOMAIN-CONTAINING PROTEIN"/>
    <property type="match status" value="1"/>
</dbReference>
<evidence type="ECO:0000256" key="2">
    <source>
        <dbReference type="ARBA" id="ARBA00022801"/>
    </source>
</evidence>
<feature type="domain" description="Amidohydrolase-related" evidence="3">
    <location>
        <begin position="50"/>
        <end position="367"/>
    </location>
</feature>
<dbReference type="SUPFAM" id="SSF51556">
    <property type="entry name" value="Metallo-dependent hydrolases"/>
    <property type="match status" value="1"/>
</dbReference>
<accession>A0A4R0PF29</accession>
<comment type="caution">
    <text evidence="4">The sequence shown here is derived from an EMBL/GenBank/DDBJ whole genome shotgun (WGS) entry which is preliminary data.</text>
</comment>
<dbReference type="RefSeq" id="WP_131567435.1">
    <property type="nucleotide sequence ID" value="NZ_JAINFK010000004.1"/>
</dbReference>
<evidence type="ECO:0000256" key="1">
    <source>
        <dbReference type="ARBA" id="ARBA00006745"/>
    </source>
</evidence>
<keyword evidence="5" id="KW-1185">Reference proteome</keyword>
<dbReference type="InterPro" id="IPR032466">
    <property type="entry name" value="Metal_Hydrolase"/>
</dbReference>
<name>A0A4R0PF29_9HYPH</name>
<dbReference type="OrthoDB" id="9796020at2"/>
<dbReference type="GO" id="GO:0016787">
    <property type="term" value="F:hydrolase activity"/>
    <property type="evidence" value="ECO:0007669"/>
    <property type="project" value="UniProtKB-KW"/>
</dbReference>